<evidence type="ECO:0000313" key="2">
    <source>
        <dbReference type="Proteomes" id="UP001596456"/>
    </source>
</evidence>
<organism evidence="1 2">
    <name type="scientific">Rhodocista pekingensis</name>
    <dbReference type="NCBI Taxonomy" id="201185"/>
    <lineage>
        <taxon>Bacteria</taxon>
        <taxon>Pseudomonadati</taxon>
        <taxon>Pseudomonadota</taxon>
        <taxon>Alphaproteobacteria</taxon>
        <taxon>Rhodospirillales</taxon>
        <taxon>Azospirillaceae</taxon>
        <taxon>Rhodocista</taxon>
    </lineage>
</organism>
<sequence>MSHPDLFQPRQGILGFEIPHSPDLEDRLRRIRSPRYVQYDAGSLILRRFAWLYEHPEVPRPPCNLIYADTNNGKTALALKFMHDCTPKEGDPQFGKQPVVYCHAPPYADLVGLYDAILRALNAPYRSSARPQSKWDQILHLLPAVGARLLIVDEVNNLLVGKPDMRTMVLNSMKSLSNELRIPLVAMGTQDAARVFQTSPELGNRFEPIGIPRWSMSADYGLFVARFVKSLELKNDSDFRSRDLVGRIHRMAEGLTGESCKLLAIAAEVGIQTGREVIDMETLDKVPWIMPSERRRAAR</sequence>
<gene>
    <name evidence="1" type="ORF">ACFQPS_08225</name>
</gene>
<proteinExistence type="predicted"/>
<keyword evidence="2" id="KW-1185">Reference proteome</keyword>
<reference evidence="2" key="1">
    <citation type="journal article" date="2019" name="Int. J. Syst. Evol. Microbiol.">
        <title>The Global Catalogue of Microorganisms (GCM) 10K type strain sequencing project: providing services to taxonomists for standard genome sequencing and annotation.</title>
        <authorList>
            <consortium name="The Broad Institute Genomics Platform"/>
            <consortium name="The Broad Institute Genome Sequencing Center for Infectious Disease"/>
            <person name="Wu L."/>
            <person name="Ma J."/>
        </authorList>
    </citation>
    <scope>NUCLEOTIDE SEQUENCE [LARGE SCALE GENOMIC DNA]</scope>
    <source>
        <strain evidence="2">CGMCC 1.16275</strain>
    </source>
</reference>
<dbReference type="SUPFAM" id="SSF52540">
    <property type="entry name" value="P-loop containing nucleoside triphosphate hydrolases"/>
    <property type="match status" value="1"/>
</dbReference>
<comment type="caution">
    <text evidence="1">The sequence shown here is derived from an EMBL/GenBank/DDBJ whole genome shotgun (WGS) entry which is preliminary data.</text>
</comment>
<evidence type="ECO:0000313" key="1">
    <source>
        <dbReference type="EMBL" id="MFC7333147.1"/>
    </source>
</evidence>
<accession>A0ABW2KTD4</accession>
<name>A0ABW2KTD4_9PROT</name>
<dbReference type="RefSeq" id="WP_377358037.1">
    <property type="nucleotide sequence ID" value="NZ_JBHTCM010000010.1"/>
</dbReference>
<dbReference type="InterPro" id="IPR008868">
    <property type="entry name" value="TniB"/>
</dbReference>
<dbReference type="Proteomes" id="UP001596456">
    <property type="component" value="Unassembled WGS sequence"/>
</dbReference>
<protein>
    <submittedName>
        <fullName evidence="1">TniB family NTP-binding protein</fullName>
    </submittedName>
</protein>
<dbReference type="InterPro" id="IPR027417">
    <property type="entry name" value="P-loop_NTPase"/>
</dbReference>
<dbReference type="Gene3D" id="3.40.50.300">
    <property type="entry name" value="P-loop containing nucleotide triphosphate hydrolases"/>
    <property type="match status" value="1"/>
</dbReference>
<dbReference type="EMBL" id="JBHTCM010000010">
    <property type="protein sequence ID" value="MFC7333147.1"/>
    <property type="molecule type" value="Genomic_DNA"/>
</dbReference>
<dbReference type="Pfam" id="PF05621">
    <property type="entry name" value="TniB"/>
    <property type="match status" value="1"/>
</dbReference>